<evidence type="ECO:0000256" key="3">
    <source>
        <dbReference type="ARBA" id="ARBA00022801"/>
    </source>
</evidence>
<evidence type="ECO:0000256" key="2">
    <source>
        <dbReference type="ARBA" id="ARBA00013064"/>
    </source>
</evidence>
<dbReference type="PANTHER" id="PTHR39181">
    <property type="entry name" value="TYROSINE-PROTEIN PHOSPHATASE YWQE"/>
    <property type="match status" value="1"/>
</dbReference>
<dbReference type="Proteomes" id="UP000307749">
    <property type="component" value="Unassembled WGS sequence"/>
</dbReference>
<gene>
    <name evidence="5" type="ORF">B1806_16420</name>
</gene>
<comment type="caution">
    <text evidence="5">The sequence shown here is derived from an EMBL/GenBank/DDBJ whole genome shotgun (WGS) entry which is preliminary data.</text>
</comment>
<dbReference type="Gene3D" id="3.20.20.140">
    <property type="entry name" value="Metal-dependent hydrolases"/>
    <property type="match status" value="1"/>
</dbReference>
<dbReference type="InterPro" id="IPR016195">
    <property type="entry name" value="Pol/histidinol_Pase-like"/>
</dbReference>
<organism evidence="5 6">
    <name type="scientific">Metallibacterium scheffleri</name>
    <dbReference type="NCBI Taxonomy" id="993689"/>
    <lineage>
        <taxon>Bacteria</taxon>
        <taxon>Pseudomonadati</taxon>
        <taxon>Pseudomonadota</taxon>
        <taxon>Gammaproteobacteria</taxon>
        <taxon>Lysobacterales</taxon>
        <taxon>Rhodanobacteraceae</taxon>
        <taxon>Metallibacterium</taxon>
    </lineage>
</organism>
<dbReference type="InterPro" id="IPR016667">
    <property type="entry name" value="Caps_polysacc_synth_CpsB/CapC"/>
</dbReference>
<dbReference type="OrthoDB" id="9788539at2"/>
<comment type="similarity">
    <text evidence="1">Belongs to the metallo-dependent hydrolases superfamily. CpsB/CapC family.</text>
</comment>
<dbReference type="AlphaFoldDB" id="A0A4S3KC00"/>
<dbReference type="SUPFAM" id="SSF89550">
    <property type="entry name" value="PHP domain-like"/>
    <property type="match status" value="1"/>
</dbReference>
<dbReference type="EC" id="3.1.3.48" evidence="2"/>
<comment type="catalytic activity">
    <reaction evidence="4">
        <text>O-phospho-L-tyrosyl-[protein] + H2O = L-tyrosyl-[protein] + phosphate</text>
        <dbReference type="Rhea" id="RHEA:10684"/>
        <dbReference type="Rhea" id="RHEA-COMP:10136"/>
        <dbReference type="Rhea" id="RHEA-COMP:20101"/>
        <dbReference type="ChEBI" id="CHEBI:15377"/>
        <dbReference type="ChEBI" id="CHEBI:43474"/>
        <dbReference type="ChEBI" id="CHEBI:46858"/>
        <dbReference type="ChEBI" id="CHEBI:61978"/>
        <dbReference type="EC" id="3.1.3.48"/>
    </reaction>
</comment>
<evidence type="ECO:0000313" key="6">
    <source>
        <dbReference type="Proteomes" id="UP000307749"/>
    </source>
</evidence>
<proteinExistence type="inferred from homology"/>
<dbReference type="STRING" id="993689.GCA_002077135_02783"/>
<dbReference type="Pfam" id="PF19567">
    <property type="entry name" value="CpsB_CapC"/>
    <property type="match status" value="1"/>
</dbReference>
<evidence type="ECO:0000256" key="1">
    <source>
        <dbReference type="ARBA" id="ARBA00005750"/>
    </source>
</evidence>
<dbReference type="GO" id="GO:0004725">
    <property type="term" value="F:protein tyrosine phosphatase activity"/>
    <property type="evidence" value="ECO:0007669"/>
    <property type="project" value="UniProtKB-EC"/>
</dbReference>
<name>A0A4S3KC00_9GAMM</name>
<dbReference type="GO" id="GO:0030145">
    <property type="term" value="F:manganese ion binding"/>
    <property type="evidence" value="ECO:0007669"/>
    <property type="project" value="InterPro"/>
</dbReference>
<evidence type="ECO:0000313" key="5">
    <source>
        <dbReference type="EMBL" id="THD05926.1"/>
    </source>
</evidence>
<dbReference type="EMBL" id="MWQO01000112">
    <property type="protein sequence ID" value="THD05926.1"/>
    <property type="molecule type" value="Genomic_DNA"/>
</dbReference>
<keyword evidence="6" id="KW-1185">Reference proteome</keyword>
<reference evidence="5 6" key="1">
    <citation type="submission" date="2017-02" db="EMBL/GenBank/DDBJ databases">
        <title>Whole genome sequencing of Metallibacterium scheffleri DSM 24874 (T).</title>
        <authorList>
            <person name="Kumar S."/>
            <person name="Patil P."/>
            <person name="Patil P.B."/>
        </authorList>
    </citation>
    <scope>NUCLEOTIDE SEQUENCE [LARGE SCALE GENOMIC DNA]</scope>
    <source>
        <strain evidence="5 6">DSM 24874</strain>
    </source>
</reference>
<dbReference type="RefSeq" id="WP_081128676.1">
    <property type="nucleotide sequence ID" value="NZ_LDOS01000002.1"/>
</dbReference>
<dbReference type="PANTHER" id="PTHR39181:SF1">
    <property type="entry name" value="TYROSINE-PROTEIN PHOSPHATASE YWQE"/>
    <property type="match status" value="1"/>
</dbReference>
<evidence type="ECO:0000256" key="4">
    <source>
        <dbReference type="ARBA" id="ARBA00051722"/>
    </source>
</evidence>
<dbReference type="PIRSF" id="PIRSF016557">
    <property type="entry name" value="Caps_synth_CpsB"/>
    <property type="match status" value="1"/>
</dbReference>
<keyword evidence="3" id="KW-0378">Hydrolase</keyword>
<accession>A0A4S3KC00</accession>
<protein>
    <recommendedName>
        <fullName evidence="2">protein-tyrosine-phosphatase</fullName>
        <ecNumber evidence="2">3.1.3.48</ecNumber>
    </recommendedName>
</protein>
<sequence length="264" mass="29382">MIDLHCHMLPAIDDGAPDLAVALAMARMAAQDGISIVACTPHIYPGLYDNDRARILVAVEAFRQELARASIDLTLTTGADIHLAPDLLEGLRGGRIPTLADSRYFLFEPPHHVAPPRLEESVFQVLAAGYVPVLTHPERLTWIEEHYPVFAKLVRGGAWMQVTAGSLTGRYGRRPRYWAERMLDEGLVHLLATDAHHSERRVPLLAEARDAAAVRVGADEALHLVLTRPQCILYNRPAHEAPALPAMSARTPKASWWSRWRRRA</sequence>